<dbReference type="RefSeq" id="WP_062408575.1">
    <property type="nucleotide sequence ID" value="NZ_CP013652.1"/>
</dbReference>
<proteinExistence type="predicted"/>
<keyword evidence="3" id="KW-1185">Reference proteome</keyword>
<reference evidence="3" key="1">
    <citation type="submission" date="2015-12" db="EMBL/GenBank/DDBJ databases">
        <title>Complete genome sequences of two moderately thermophilic Paenibacillus species.</title>
        <authorList>
            <person name="Butler R.III."/>
            <person name="Wang J."/>
            <person name="Stark B.C."/>
            <person name="Pombert J.-F."/>
        </authorList>
    </citation>
    <scope>NUCLEOTIDE SEQUENCE [LARGE SCALE GENOMIC DNA]</scope>
    <source>
        <strain evidence="3">32O-Y</strain>
    </source>
</reference>
<dbReference type="AlphaFoldDB" id="A0A0U2U7C3"/>
<sequence length="731" mass="84925">MHYSDKREAKVRICHALEEKGWKIYGYKEDRSDSMTDYYDPASWDGIAEKNGYILVIDQYNTYYSGYQVKKYNYNSKKYVSNERIKKLEALMNDPASTENEKASCAVLIEKEKEKAGIEPEYTILETYPTFKHANPKACSWHIEKDGQIIAKGKGVFSVNEYDWEDKTKTAAEQKAEKVNAFINKIESILTDADALQPEIVKVEKKVIKPVLKEDQTINVNDILSFSYHGHYWIVTDIYTVGEQVRVTYELLGSEKRGYQRLNGASVKRYYQPLERIKKQMEEGKANVYTLQEVTEVIEKTVYKKTKRKQKMSDAPQIETSEKTPEQPQEQAQNNTNTYKTDIADQATSKQLWALHCATKLDTRQLKISKQKASELISKSKNGQSIIDEVKTLLGLIVESENDITADIQMSQEETTEQIKDNVIYHDFGNVEQADEQTKTVIQAKPQIQEEEQIKPMSTFDDILSKFDNVKVTTDSKIATDDLEYCINEEREYKKAIDLMIKFSNEIKEVSGLDILNGEWHREKSTNTYLESYKLRDFKQISSDIKDKFICNIANWFNDKYNVTIDYDKIQRKYDLNVTYQNIIDEIMIQLDGYNFTEKAVQEIKGNAKKTVINSDKITIKNNKLIIDGWFSHFDSIWREHRLSGKSIDIFNALQHFDNGSIKGNEELNSKYIGYNNERNQANYERYEPMTLDKVKSIKFLKNGKLEIEFKSNQLSTQFAKEYCGYNQKSA</sequence>
<dbReference type="EMBL" id="CP013652">
    <property type="protein sequence ID" value="ALS22265.1"/>
    <property type="molecule type" value="Genomic_DNA"/>
</dbReference>
<feature type="region of interest" description="Disordered" evidence="1">
    <location>
        <begin position="305"/>
        <end position="334"/>
    </location>
</feature>
<evidence type="ECO:0000313" key="3">
    <source>
        <dbReference type="Proteomes" id="UP000061660"/>
    </source>
</evidence>
<dbReference type="KEGG" id="pnp:IJ22_18910"/>
<gene>
    <name evidence="2" type="ORF">IJ22_18910</name>
</gene>
<accession>A0A0U2U7C3</accession>
<dbReference type="PATRIC" id="fig|162209.4.peg.2003"/>
<dbReference type="Proteomes" id="UP000061660">
    <property type="component" value="Chromosome"/>
</dbReference>
<dbReference type="OrthoDB" id="1956935at2"/>
<evidence type="ECO:0000256" key="1">
    <source>
        <dbReference type="SAM" id="MobiDB-lite"/>
    </source>
</evidence>
<protein>
    <recommendedName>
        <fullName evidence="4">Large polyvalent protein associated domain-containing protein</fullName>
    </recommendedName>
</protein>
<evidence type="ECO:0008006" key="4">
    <source>
        <dbReference type="Google" id="ProtNLM"/>
    </source>
</evidence>
<name>A0A0U2U7C3_9BACL</name>
<dbReference type="STRING" id="162209.IJ22_18910"/>
<organism evidence="2 3">
    <name type="scientific">Paenibacillus naphthalenovorans</name>
    <dbReference type="NCBI Taxonomy" id="162209"/>
    <lineage>
        <taxon>Bacteria</taxon>
        <taxon>Bacillati</taxon>
        <taxon>Bacillota</taxon>
        <taxon>Bacilli</taxon>
        <taxon>Bacillales</taxon>
        <taxon>Paenibacillaceae</taxon>
        <taxon>Paenibacillus</taxon>
    </lineage>
</organism>
<evidence type="ECO:0000313" key="2">
    <source>
        <dbReference type="EMBL" id="ALS22265.1"/>
    </source>
</evidence>
<reference evidence="2 3" key="2">
    <citation type="journal article" date="2016" name="Genome Announc.">
        <title>Complete Genome Sequences of Two Interactive Moderate Thermophiles, Paenibacillus napthalenovorans 32O-Y and Paenibacillus sp. 32O-W.</title>
        <authorList>
            <person name="Butler R.R.III."/>
            <person name="Wang J."/>
            <person name="Stark B.C."/>
            <person name="Pombert J.F."/>
        </authorList>
    </citation>
    <scope>NUCLEOTIDE SEQUENCE [LARGE SCALE GENOMIC DNA]</scope>
    <source>
        <strain evidence="2 3">32O-Y</strain>
    </source>
</reference>